<name>A0A9P4XWB6_CRYP1</name>
<evidence type="ECO:0000256" key="2">
    <source>
        <dbReference type="ARBA" id="ARBA00022801"/>
    </source>
</evidence>
<comment type="caution">
    <text evidence="5">The sequence shown here is derived from an EMBL/GenBank/DDBJ whole genome shotgun (WGS) entry which is preliminary data.</text>
</comment>
<proteinExistence type="predicted"/>
<dbReference type="GO" id="GO:0005524">
    <property type="term" value="F:ATP binding"/>
    <property type="evidence" value="ECO:0007669"/>
    <property type="project" value="UniProtKB-KW"/>
</dbReference>
<dbReference type="Gene3D" id="3.40.50.300">
    <property type="entry name" value="P-loop containing nucleotide triphosphate hydrolases"/>
    <property type="match status" value="1"/>
</dbReference>
<dbReference type="GO" id="GO:0016787">
    <property type="term" value="F:hydrolase activity"/>
    <property type="evidence" value="ECO:0007669"/>
    <property type="project" value="UniProtKB-KW"/>
</dbReference>
<dbReference type="GeneID" id="63837890"/>
<organism evidence="5 6">
    <name type="scientific">Cryphonectria parasitica (strain ATCC 38755 / EP155)</name>
    <dbReference type="NCBI Taxonomy" id="660469"/>
    <lineage>
        <taxon>Eukaryota</taxon>
        <taxon>Fungi</taxon>
        <taxon>Dikarya</taxon>
        <taxon>Ascomycota</taxon>
        <taxon>Pezizomycotina</taxon>
        <taxon>Sordariomycetes</taxon>
        <taxon>Sordariomycetidae</taxon>
        <taxon>Diaporthales</taxon>
        <taxon>Cryphonectriaceae</taxon>
        <taxon>Cryphonectria-Endothia species complex</taxon>
        <taxon>Cryphonectria</taxon>
    </lineage>
</organism>
<evidence type="ECO:0000313" key="5">
    <source>
        <dbReference type="EMBL" id="KAF3762193.1"/>
    </source>
</evidence>
<keyword evidence="4" id="KW-0067">ATP-binding</keyword>
<dbReference type="GO" id="GO:0004386">
    <property type="term" value="F:helicase activity"/>
    <property type="evidence" value="ECO:0007669"/>
    <property type="project" value="UniProtKB-KW"/>
</dbReference>
<evidence type="ECO:0000256" key="3">
    <source>
        <dbReference type="ARBA" id="ARBA00022806"/>
    </source>
</evidence>
<dbReference type="Proteomes" id="UP000803844">
    <property type="component" value="Unassembled WGS sequence"/>
</dbReference>
<dbReference type="InterPro" id="IPR027417">
    <property type="entry name" value="P-loop_NTPase"/>
</dbReference>
<reference evidence="5" key="1">
    <citation type="journal article" date="2020" name="Phytopathology">
        <title>Genome sequence of the chestnut blight fungus Cryphonectria parasitica EP155: A fundamental resource for an archetypical invasive plant pathogen.</title>
        <authorList>
            <person name="Crouch J.A."/>
            <person name="Dawe A."/>
            <person name="Aerts A."/>
            <person name="Barry K."/>
            <person name="Churchill A.C.L."/>
            <person name="Grimwood J."/>
            <person name="Hillman B."/>
            <person name="Milgroom M.G."/>
            <person name="Pangilinan J."/>
            <person name="Smith M."/>
            <person name="Salamov A."/>
            <person name="Schmutz J."/>
            <person name="Yadav J."/>
            <person name="Grigoriev I.V."/>
            <person name="Nuss D."/>
        </authorList>
    </citation>
    <scope>NUCLEOTIDE SEQUENCE</scope>
    <source>
        <strain evidence="5">EP155</strain>
    </source>
</reference>
<dbReference type="AlphaFoldDB" id="A0A9P4XWB6"/>
<dbReference type="GO" id="GO:0003723">
    <property type="term" value="F:RNA binding"/>
    <property type="evidence" value="ECO:0007669"/>
    <property type="project" value="TreeGrafter"/>
</dbReference>
<dbReference type="SUPFAM" id="SSF52540">
    <property type="entry name" value="P-loop containing nucleoside triphosphate hydrolases"/>
    <property type="match status" value="1"/>
</dbReference>
<keyword evidence="3" id="KW-0347">Helicase</keyword>
<evidence type="ECO:0000256" key="4">
    <source>
        <dbReference type="ARBA" id="ARBA00022840"/>
    </source>
</evidence>
<gene>
    <name evidence="5" type="ORF">M406DRAFT_332579</name>
</gene>
<keyword evidence="2" id="KW-0378">Hydrolase</keyword>
<sequence length="172" mass="19276">MSSHQASGQVTLAASGVWLHKVPSAMRRSPTFTTTYFTMRSSKIFMTYCTDGSLREGLKSDRDLENFRYTSFRCTVLYDSGLAKVKSCNPRLRAHRLETVPTTKANATQRAARAGRTKPGLYVRLYTEDSFEILKEMPPLQVSPGDATRTIVDLLVLGQHVRKFDIIDPPGD</sequence>
<evidence type="ECO:0000313" key="6">
    <source>
        <dbReference type="Proteomes" id="UP000803844"/>
    </source>
</evidence>
<keyword evidence="1" id="KW-0547">Nucleotide-binding</keyword>
<keyword evidence="6" id="KW-1185">Reference proteome</keyword>
<protein>
    <recommendedName>
        <fullName evidence="7">Helicase C-terminal domain-containing protein</fullName>
    </recommendedName>
</protein>
<evidence type="ECO:0000256" key="1">
    <source>
        <dbReference type="ARBA" id="ARBA00022741"/>
    </source>
</evidence>
<dbReference type="PANTHER" id="PTHR18934:SF99">
    <property type="entry name" value="ATP-DEPENDENT RNA HELICASE DHX37-RELATED"/>
    <property type="match status" value="1"/>
</dbReference>
<accession>A0A9P4XWB6</accession>
<dbReference type="EMBL" id="MU032350">
    <property type="protein sequence ID" value="KAF3762193.1"/>
    <property type="molecule type" value="Genomic_DNA"/>
</dbReference>
<dbReference type="PANTHER" id="PTHR18934">
    <property type="entry name" value="ATP-DEPENDENT RNA HELICASE"/>
    <property type="match status" value="1"/>
</dbReference>
<evidence type="ECO:0008006" key="7">
    <source>
        <dbReference type="Google" id="ProtNLM"/>
    </source>
</evidence>
<dbReference type="RefSeq" id="XP_040773172.1">
    <property type="nucleotide sequence ID" value="XM_040920761.1"/>
</dbReference>